<name>A0A5P1FAH4_ASPOF</name>
<dbReference type="AlphaFoldDB" id="A0A5P1FAH4"/>
<accession>A0A5P1FAH4</accession>
<sequence length="98" mass="9592">MPSGLDAAMRSATWARVSGEALDALGGGGVEGALGLDEAAEGDVGGDEVGVEGLPGEEACVVLQGEDPVLEVLAVVGDAGGEGDGVPNDLEGDWAEEE</sequence>
<evidence type="ECO:0000313" key="3">
    <source>
        <dbReference type="Proteomes" id="UP000243459"/>
    </source>
</evidence>
<keyword evidence="3" id="KW-1185">Reference proteome</keyword>
<evidence type="ECO:0000256" key="1">
    <source>
        <dbReference type="SAM" id="MobiDB-lite"/>
    </source>
</evidence>
<protein>
    <submittedName>
        <fullName evidence="2">Uncharacterized protein</fullName>
    </submittedName>
</protein>
<gene>
    <name evidence="2" type="ORF">A4U43_C03F6000</name>
</gene>
<reference evidence="3" key="1">
    <citation type="journal article" date="2017" name="Nat. Commun.">
        <title>The asparagus genome sheds light on the origin and evolution of a young Y chromosome.</title>
        <authorList>
            <person name="Harkess A."/>
            <person name="Zhou J."/>
            <person name="Xu C."/>
            <person name="Bowers J.E."/>
            <person name="Van der Hulst R."/>
            <person name="Ayyampalayam S."/>
            <person name="Mercati F."/>
            <person name="Riccardi P."/>
            <person name="McKain M.R."/>
            <person name="Kakrana A."/>
            <person name="Tang H."/>
            <person name="Ray J."/>
            <person name="Groenendijk J."/>
            <person name="Arikit S."/>
            <person name="Mathioni S.M."/>
            <person name="Nakano M."/>
            <person name="Shan H."/>
            <person name="Telgmann-Rauber A."/>
            <person name="Kanno A."/>
            <person name="Yue Z."/>
            <person name="Chen H."/>
            <person name="Li W."/>
            <person name="Chen Y."/>
            <person name="Xu X."/>
            <person name="Zhang Y."/>
            <person name="Luo S."/>
            <person name="Chen H."/>
            <person name="Gao J."/>
            <person name="Mao Z."/>
            <person name="Pires J.C."/>
            <person name="Luo M."/>
            <person name="Kudrna D."/>
            <person name="Wing R.A."/>
            <person name="Meyers B.C."/>
            <person name="Yi K."/>
            <person name="Kong H."/>
            <person name="Lavrijsen P."/>
            <person name="Sunseri F."/>
            <person name="Falavigna A."/>
            <person name="Ye Y."/>
            <person name="Leebens-Mack J.H."/>
            <person name="Chen G."/>
        </authorList>
    </citation>
    <scope>NUCLEOTIDE SEQUENCE [LARGE SCALE GENOMIC DNA]</scope>
    <source>
        <strain evidence="3">cv. DH0086</strain>
    </source>
</reference>
<proteinExistence type="predicted"/>
<dbReference type="Gramene" id="ONK74417">
    <property type="protein sequence ID" value="ONK74417"/>
    <property type="gene ID" value="A4U43_C03F6000"/>
</dbReference>
<dbReference type="EMBL" id="CM007383">
    <property type="protein sequence ID" value="ONK74417.1"/>
    <property type="molecule type" value="Genomic_DNA"/>
</dbReference>
<evidence type="ECO:0000313" key="2">
    <source>
        <dbReference type="EMBL" id="ONK74417.1"/>
    </source>
</evidence>
<feature type="region of interest" description="Disordered" evidence="1">
    <location>
        <begin position="78"/>
        <end position="98"/>
    </location>
</feature>
<dbReference type="Proteomes" id="UP000243459">
    <property type="component" value="Chromosome 3"/>
</dbReference>
<organism evidence="2 3">
    <name type="scientific">Asparagus officinalis</name>
    <name type="common">Garden asparagus</name>
    <dbReference type="NCBI Taxonomy" id="4686"/>
    <lineage>
        <taxon>Eukaryota</taxon>
        <taxon>Viridiplantae</taxon>
        <taxon>Streptophyta</taxon>
        <taxon>Embryophyta</taxon>
        <taxon>Tracheophyta</taxon>
        <taxon>Spermatophyta</taxon>
        <taxon>Magnoliopsida</taxon>
        <taxon>Liliopsida</taxon>
        <taxon>Asparagales</taxon>
        <taxon>Asparagaceae</taxon>
        <taxon>Asparagoideae</taxon>
        <taxon>Asparagus</taxon>
    </lineage>
</organism>